<dbReference type="CDD" id="cd19669">
    <property type="entry name" value="UBR-box"/>
    <property type="match status" value="1"/>
</dbReference>
<accession>A0AA35WW96</accession>
<dbReference type="AlphaFoldDB" id="A0AA35WW96"/>
<evidence type="ECO:0000313" key="3">
    <source>
        <dbReference type="Proteomes" id="UP001174909"/>
    </source>
</evidence>
<proteinExistence type="predicted"/>
<evidence type="ECO:0000256" key="1">
    <source>
        <dbReference type="SAM" id="MobiDB-lite"/>
    </source>
</evidence>
<sequence length="261" mass="29406">MAEGGKANVNLDRQNTEDSADLPLKIPDVVSRREEKSRARIQSQLVDAERLSQLVEIEHEGRGEEGDVAKELEKTDNCSPPPYDRQGIMQYITVSLSVPERQFLAPEVILRPEDSMAAVLKKLRSAMEESGMAIAEFPPCEEFTVSIINPFARTNEGVWPTSPRWVELTVVTMTTREHRVGSKKPGTELRFKEPSFCGGQTARGIDYFTCRDCGFNWVCQPCAEICHKGHSLVSYLRNHKPTWACCYCPKKKKCSIQDKPS</sequence>
<reference evidence="2" key="1">
    <citation type="submission" date="2023-03" db="EMBL/GenBank/DDBJ databases">
        <authorList>
            <person name="Steffen K."/>
            <person name="Cardenas P."/>
        </authorList>
    </citation>
    <scope>NUCLEOTIDE SEQUENCE</scope>
</reference>
<protein>
    <recommendedName>
        <fullName evidence="4">Zinc finger protein</fullName>
    </recommendedName>
</protein>
<name>A0AA35WW96_GEOBA</name>
<dbReference type="Proteomes" id="UP001174909">
    <property type="component" value="Unassembled WGS sequence"/>
</dbReference>
<organism evidence="2 3">
    <name type="scientific">Geodia barretti</name>
    <name type="common">Barrett's horny sponge</name>
    <dbReference type="NCBI Taxonomy" id="519541"/>
    <lineage>
        <taxon>Eukaryota</taxon>
        <taxon>Metazoa</taxon>
        <taxon>Porifera</taxon>
        <taxon>Demospongiae</taxon>
        <taxon>Heteroscleromorpha</taxon>
        <taxon>Tetractinellida</taxon>
        <taxon>Astrophorina</taxon>
        <taxon>Geodiidae</taxon>
        <taxon>Geodia</taxon>
    </lineage>
</organism>
<evidence type="ECO:0000313" key="2">
    <source>
        <dbReference type="EMBL" id="CAI8035154.1"/>
    </source>
</evidence>
<gene>
    <name evidence="2" type="ORF">GBAR_LOCUS19748</name>
</gene>
<feature type="region of interest" description="Disordered" evidence="1">
    <location>
        <begin position="1"/>
        <end position="24"/>
    </location>
</feature>
<comment type="caution">
    <text evidence="2">The sequence shown here is derived from an EMBL/GenBank/DDBJ whole genome shotgun (WGS) entry which is preliminary data.</text>
</comment>
<dbReference type="EMBL" id="CASHTH010002774">
    <property type="protein sequence ID" value="CAI8035154.1"/>
    <property type="molecule type" value="Genomic_DNA"/>
</dbReference>
<keyword evidence="3" id="KW-1185">Reference proteome</keyword>
<evidence type="ECO:0008006" key="4">
    <source>
        <dbReference type="Google" id="ProtNLM"/>
    </source>
</evidence>